<gene>
    <name evidence="2" type="ORF">G1H10_19205</name>
</gene>
<reference evidence="2 3" key="1">
    <citation type="submission" date="2020-02" db="EMBL/GenBank/DDBJ databases">
        <authorList>
            <person name="Li X.-J."/>
            <person name="Han X.-M."/>
        </authorList>
    </citation>
    <scope>NUCLEOTIDE SEQUENCE [LARGE SCALE GENOMIC DNA]</scope>
    <source>
        <strain evidence="2 3">CCTCC AB 2017055</strain>
    </source>
</reference>
<sequence>MSEQLRLLDVAASLGRHPAHEVGSGSPAAMISTLDRYGIAEAVVAHTVATHHEPAAGNARVLAEVADEPRLRPCWTVLPPTCGELPGAAELVTQARAGGVGLFTVRPGSHGFDLAGPDTAPLLEAAAEHGMPILVDAPETDWAAVEDAAAAHPELWLIVSEVGYRELRRLCGLLERRPRILLCTANLSGHLALEFLVHRFGSHRLVFGTGQPVRDPGEAVLRLLWSELDDADVRAIGGDTMRGLLATSRTTVEVA</sequence>
<dbReference type="Proteomes" id="UP000475214">
    <property type="component" value="Unassembled WGS sequence"/>
</dbReference>
<feature type="domain" description="Amidohydrolase-related" evidence="1">
    <location>
        <begin position="37"/>
        <end position="240"/>
    </location>
</feature>
<comment type="caution">
    <text evidence="2">The sequence shown here is derived from an EMBL/GenBank/DDBJ whole genome shotgun (WGS) entry which is preliminary data.</text>
</comment>
<dbReference type="GO" id="GO:0016787">
    <property type="term" value="F:hydrolase activity"/>
    <property type="evidence" value="ECO:0007669"/>
    <property type="project" value="UniProtKB-KW"/>
</dbReference>
<dbReference type="Gene3D" id="3.20.20.140">
    <property type="entry name" value="Metal-dependent hydrolases"/>
    <property type="match status" value="1"/>
</dbReference>
<accession>A0A6L9SA96</accession>
<evidence type="ECO:0000313" key="3">
    <source>
        <dbReference type="Proteomes" id="UP000475214"/>
    </source>
</evidence>
<keyword evidence="2" id="KW-0378">Hydrolase</keyword>
<keyword evidence="3" id="KW-1185">Reference proteome</keyword>
<dbReference type="InterPro" id="IPR032466">
    <property type="entry name" value="Metal_Hydrolase"/>
</dbReference>
<organism evidence="2 3">
    <name type="scientific">Phytoactinopolyspora halotolerans</name>
    <dbReference type="NCBI Taxonomy" id="1981512"/>
    <lineage>
        <taxon>Bacteria</taxon>
        <taxon>Bacillati</taxon>
        <taxon>Actinomycetota</taxon>
        <taxon>Actinomycetes</taxon>
        <taxon>Jiangellales</taxon>
        <taxon>Jiangellaceae</taxon>
        <taxon>Phytoactinopolyspora</taxon>
    </lineage>
</organism>
<dbReference type="SUPFAM" id="SSF51556">
    <property type="entry name" value="Metallo-dependent hydrolases"/>
    <property type="match status" value="1"/>
</dbReference>
<dbReference type="AlphaFoldDB" id="A0A6L9SA96"/>
<protein>
    <submittedName>
        <fullName evidence="2">Amidohydrolase family protein</fullName>
    </submittedName>
</protein>
<dbReference type="InterPro" id="IPR006680">
    <property type="entry name" value="Amidohydro-rel"/>
</dbReference>
<dbReference type="EMBL" id="JAAGOA010000014">
    <property type="protein sequence ID" value="NEE02305.1"/>
    <property type="molecule type" value="Genomic_DNA"/>
</dbReference>
<evidence type="ECO:0000313" key="2">
    <source>
        <dbReference type="EMBL" id="NEE02305.1"/>
    </source>
</evidence>
<proteinExistence type="predicted"/>
<evidence type="ECO:0000259" key="1">
    <source>
        <dbReference type="Pfam" id="PF04909"/>
    </source>
</evidence>
<dbReference type="Pfam" id="PF04909">
    <property type="entry name" value="Amidohydro_2"/>
    <property type="match status" value="1"/>
</dbReference>
<name>A0A6L9SA96_9ACTN</name>